<sequence length="75" mass="8095">MLALIDTLTAELEAAGRELVQEYCESRKAAEGLSARKVMETELGPSMGMARASVATAFGYQRGTGPRPKHRDPSQ</sequence>
<proteinExistence type="predicted"/>
<protein>
    <submittedName>
        <fullName evidence="1">Uncharacterized protein</fullName>
    </submittedName>
</protein>
<reference evidence="1 2" key="1">
    <citation type="submission" date="2014-12" db="EMBL/GenBank/DDBJ databases">
        <title>Genome sequencing of Arthrobacter phenanthrenivorans SWC37.</title>
        <authorList>
            <person name="Tan P.W."/>
            <person name="Chan K.-G."/>
        </authorList>
    </citation>
    <scope>NUCLEOTIDE SEQUENCE [LARGE SCALE GENOMIC DNA]</scope>
    <source>
        <strain evidence="1 2">SWC37</strain>
    </source>
</reference>
<dbReference type="EMBL" id="JWTB01000008">
    <property type="protein sequence ID" value="KIC68739.1"/>
    <property type="molecule type" value="Genomic_DNA"/>
</dbReference>
<dbReference type="Proteomes" id="UP000031196">
    <property type="component" value="Unassembled WGS sequence"/>
</dbReference>
<dbReference type="AlphaFoldDB" id="A0A0B4D5Y6"/>
<evidence type="ECO:0000313" key="2">
    <source>
        <dbReference type="Proteomes" id="UP000031196"/>
    </source>
</evidence>
<comment type="caution">
    <text evidence="1">The sequence shown here is derived from an EMBL/GenBank/DDBJ whole genome shotgun (WGS) entry which is preliminary data.</text>
</comment>
<gene>
    <name evidence="1" type="ORF">RM50_04620</name>
</gene>
<accession>A0A0B4D5Y6</accession>
<name>A0A0B4D5Y6_PSEPS</name>
<organism evidence="1 2">
    <name type="scientific">Pseudarthrobacter phenanthrenivorans</name>
    <name type="common">Arthrobacter phenanthrenivorans</name>
    <dbReference type="NCBI Taxonomy" id="361575"/>
    <lineage>
        <taxon>Bacteria</taxon>
        <taxon>Bacillati</taxon>
        <taxon>Actinomycetota</taxon>
        <taxon>Actinomycetes</taxon>
        <taxon>Micrococcales</taxon>
        <taxon>Micrococcaceae</taxon>
        <taxon>Pseudarthrobacter</taxon>
    </lineage>
</organism>
<evidence type="ECO:0000313" key="1">
    <source>
        <dbReference type="EMBL" id="KIC68739.1"/>
    </source>
</evidence>